<evidence type="ECO:0000313" key="3">
    <source>
        <dbReference type="Proteomes" id="UP000551758"/>
    </source>
</evidence>
<reference evidence="2 3" key="1">
    <citation type="journal article" date="2020" name="Mol. Biol. Evol.">
        <title>Interspecific Gene Flow and the Evolution of Specialization in Black and White Rhinoceros.</title>
        <authorList>
            <person name="Moodley Y."/>
            <person name="Westbury M.V."/>
            <person name="Russo I.M."/>
            <person name="Gopalakrishnan S."/>
            <person name="Rakotoarivelo A."/>
            <person name="Olsen R.A."/>
            <person name="Prost S."/>
            <person name="Tunstall T."/>
            <person name="Ryder O.A."/>
            <person name="Dalen L."/>
            <person name="Bruford M.W."/>
        </authorList>
    </citation>
    <scope>NUCLEOTIDE SEQUENCE [LARGE SCALE GENOMIC DNA]</scope>
    <source>
        <strain evidence="2">SBR-YM</strain>
        <tissue evidence="2">Skin</tissue>
    </source>
</reference>
<feature type="signal peptide" evidence="1">
    <location>
        <begin position="1"/>
        <end position="25"/>
    </location>
</feature>
<evidence type="ECO:0008006" key="4">
    <source>
        <dbReference type="Google" id="ProtNLM"/>
    </source>
</evidence>
<keyword evidence="3" id="KW-1185">Reference proteome</keyword>
<evidence type="ECO:0000256" key="1">
    <source>
        <dbReference type="SAM" id="SignalP"/>
    </source>
</evidence>
<dbReference type="EMBL" id="JACDTQ010002713">
    <property type="protein sequence ID" value="KAF5916443.1"/>
    <property type="molecule type" value="Genomic_DNA"/>
</dbReference>
<feature type="chain" id="PRO_5029525285" description="Agouti signaling protein" evidence="1">
    <location>
        <begin position="26"/>
        <end position="72"/>
    </location>
</feature>
<dbReference type="Proteomes" id="UP000551758">
    <property type="component" value="Unassembled WGS sequence"/>
</dbReference>
<dbReference type="AlphaFoldDB" id="A0A7J7EL69"/>
<gene>
    <name evidence="2" type="ORF">HPG69_006847</name>
</gene>
<proteinExistence type="predicted"/>
<name>A0A7J7EL69_DICBM</name>
<accession>A0A7J7EL69</accession>
<evidence type="ECO:0000313" key="2">
    <source>
        <dbReference type="EMBL" id="KAF5916443.1"/>
    </source>
</evidence>
<protein>
    <recommendedName>
        <fullName evidence="4">Agouti signaling protein</fullName>
    </recommendedName>
</protein>
<keyword evidence="1" id="KW-0732">Signal</keyword>
<sequence>MDLTCKNMKHLWFFLSLVAAPRCVPSQVQLQESGPSLVKASKASPSPVLSPVTPSPVFLLELDRQPPGKELE</sequence>
<organism evidence="2 3">
    <name type="scientific">Diceros bicornis minor</name>
    <name type="common">South-central black rhinoceros</name>
    <dbReference type="NCBI Taxonomy" id="77932"/>
    <lineage>
        <taxon>Eukaryota</taxon>
        <taxon>Metazoa</taxon>
        <taxon>Chordata</taxon>
        <taxon>Craniata</taxon>
        <taxon>Vertebrata</taxon>
        <taxon>Euteleostomi</taxon>
        <taxon>Mammalia</taxon>
        <taxon>Eutheria</taxon>
        <taxon>Laurasiatheria</taxon>
        <taxon>Perissodactyla</taxon>
        <taxon>Rhinocerotidae</taxon>
        <taxon>Diceros</taxon>
    </lineage>
</organism>
<comment type="caution">
    <text evidence="2">The sequence shown here is derived from an EMBL/GenBank/DDBJ whole genome shotgun (WGS) entry which is preliminary data.</text>
</comment>